<dbReference type="InterPro" id="IPR002347">
    <property type="entry name" value="SDR_fam"/>
</dbReference>
<proteinExistence type="inferred from homology"/>
<dbReference type="Pfam" id="PF00106">
    <property type="entry name" value="adh_short"/>
    <property type="match status" value="1"/>
</dbReference>
<evidence type="ECO:0000256" key="1">
    <source>
        <dbReference type="ARBA" id="ARBA00006484"/>
    </source>
</evidence>
<evidence type="ECO:0000313" key="4">
    <source>
        <dbReference type="Proteomes" id="UP001430848"/>
    </source>
</evidence>
<organism evidence="3 4">
    <name type="scientific">Diaporthe eres</name>
    <name type="common">Phomopsis oblonga</name>
    <dbReference type="NCBI Taxonomy" id="83184"/>
    <lineage>
        <taxon>Eukaryota</taxon>
        <taxon>Fungi</taxon>
        <taxon>Dikarya</taxon>
        <taxon>Ascomycota</taxon>
        <taxon>Pezizomycotina</taxon>
        <taxon>Sordariomycetes</taxon>
        <taxon>Sordariomycetidae</taxon>
        <taxon>Diaporthales</taxon>
        <taxon>Diaporthaceae</taxon>
        <taxon>Diaporthe</taxon>
        <taxon>Diaporthe eres species complex</taxon>
    </lineage>
</organism>
<evidence type="ECO:0000313" key="3">
    <source>
        <dbReference type="EMBL" id="KAK7714545.1"/>
    </source>
</evidence>
<accession>A0ABR1NT92</accession>
<name>A0ABR1NT92_DIAER</name>
<dbReference type="SUPFAM" id="SSF51735">
    <property type="entry name" value="NAD(P)-binding Rossmann-fold domains"/>
    <property type="match status" value="1"/>
</dbReference>
<dbReference type="Proteomes" id="UP001430848">
    <property type="component" value="Unassembled WGS sequence"/>
</dbReference>
<evidence type="ECO:0008006" key="5">
    <source>
        <dbReference type="Google" id="ProtNLM"/>
    </source>
</evidence>
<keyword evidence="2" id="KW-0560">Oxidoreductase</keyword>
<evidence type="ECO:0000256" key="2">
    <source>
        <dbReference type="ARBA" id="ARBA00023002"/>
    </source>
</evidence>
<dbReference type="PANTHER" id="PTHR42760:SF37">
    <property type="entry name" value="CLAVALDEHYDE DEHYDROGENASE"/>
    <property type="match status" value="1"/>
</dbReference>
<gene>
    <name evidence="3" type="ORF">SLS63_011737</name>
</gene>
<dbReference type="Gene3D" id="3.40.50.720">
    <property type="entry name" value="NAD(P)-binding Rossmann-like Domain"/>
    <property type="match status" value="1"/>
</dbReference>
<dbReference type="CDD" id="cd05233">
    <property type="entry name" value="SDR_c"/>
    <property type="match status" value="1"/>
</dbReference>
<dbReference type="InterPro" id="IPR036291">
    <property type="entry name" value="NAD(P)-bd_dom_sf"/>
</dbReference>
<dbReference type="PANTHER" id="PTHR42760">
    <property type="entry name" value="SHORT-CHAIN DEHYDROGENASES/REDUCTASES FAMILY MEMBER"/>
    <property type="match status" value="1"/>
</dbReference>
<keyword evidence="4" id="KW-1185">Reference proteome</keyword>
<comment type="caution">
    <text evidence="3">The sequence shown here is derived from an EMBL/GenBank/DDBJ whole genome shotgun (WGS) entry which is preliminary data.</text>
</comment>
<reference evidence="3 4" key="1">
    <citation type="submission" date="2024-02" db="EMBL/GenBank/DDBJ databases">
        <title>De novo assembly and annotation of 12 fungi associated with fruit tree decline syndrome in Ontario, Canada.</title>
        <authorList>
            <person name="Sulman M."/>
            <person name="Ellouze W."/>
            <person name="Ilyukhin E."/>
        </authorList>
    </citation>
    <scope>NUCLEOTIDE SEQUENCE [LARGE SCALE GENOMIC DNA]</scope>
    <source>
        <strain evidence="3 4">M169</strain>
    </source>
</reference>
<protein>
    <recommendedName>
        <fullName evidence="5">Oxidoreductase</fullName>
    </recommendedName>
</protein>
<comment type="similarity">
    <text evidence="1">Belongs to the short-chain dehydrogenases/reductases (SDR) family.</text>
</comment>
<dbReference type="EMBL" id="JAKNSF020000116">
    <property type="protein sequence ID" value="KAK7714545.1"/>
    <property type="molecule type" value="Genomic_DNA"/>
</dbReference>
<sequence>MARDMTELIQQLHHEAAGAGRSAPHVLVLQADQTDEAQVGEAARQVERDFGVLDILVNNAGYMEEWKPIAQSDPSEWWKVWEVNVKGPYLMCRSFIPLLLKGSTKTIVQVTSIGALSTGVGASAYQGTKTALIRMGNHIRVEYGAQGVLVHSIHPGGVKTDLALTMPSDVHAVLVDSPELCGDTVVWLTRERREWLQDRFVNFQWDMEGLEARREEIVSRNLLRLHLEV</sequence>
<dbReference type="PRINTS" id="PR00081">
    <property type="entry name" value="GDHRDH"/>
</dbReference>